<dbReference type="InterPro" id="IPR008139">
    <property type="entry name" value="SaposinB_dom"/>
</dbReference>
<sequence>MASEALHIVDAWTVNVLTPRSGLDRMPAGFDRVDPVVSTTLIQRLEDHFTDKGSFTIHSITAMISLLAFQRHDFNCHMVKRWEARPVNNIGVLIRTTGEIPSGIDDDDFGPKSIRISQRSECQGMALEKGKFNSVIQGKMRSCYFGAVIALLLLQSSQTNAQNFDDCMNEVTTIVEKFSTPEVEEVVVGVLKEELCGEGNAFPNEAECSSSITQRWPDITQLFIEFESVFANETCTQAIPIRLDWNCSFNSFMLAFRDFALGPAYCEQQDSTAEEQEACKQWIEDYVTKAFAVIRFTPTENICNEIYGECTGEIGCRDGMAEIYKQIGYTDTIERTKTLLKSEVCTQTWVESEEGCKRGVDAHWDRIAAAVSRSGFNFITICSNYFEYFANPAPEATWDCSTCQMRVREMMGFNRNHKIDWIVASVDQVIYGTNICMDAEDKPNGIIACQKYVRAFMPKAVDVLIEDAYNNPDKVCRNVYDFENSCQFIAETNSASTGMAASFIRSTQARLISLRVNGLRSRPQATLLHQSRLAMKFVTIGTFLLLAFGAGVSVAQSFSDCTNAVEAVLTTFTTDEVEASVEALLKTKLCGEGNPFPNLEECEESISLRWPKVTELLVEQADVFANQSCTQAIPIKLDWNCRTCRYRIQGLLNTLRSTAFFASFREYALGPAYCNSSESSSEEVETCQEWIVNYVPKAFLILRITPLEDICNNLYGLCPGEIGCREGMEKMIVQLGNDETIARTEIILKEQVCTQSWVQGEEGCKRAVDFYWESMAKTLSTMSPNFISVCNNYYDFFAEPSPGDKWNCGTCQKRMGEVMRFHLNYQIDWIVAAVSQINYSDLCTGLSNGEADEVVCQQAVRTFIPRALQVLMDDANSNPDKLCRNIFDFDQSCQYIESGTTSIEVSVMVLLMSGLLGLKA</sequence>
<name>A0A553PT84_TIGCA</name>
<dbReference type="EMBL" id="VCGU01000001">
    <property type="protein sequence ID" value="TRY80890.1"/>
    <property type="molecule type" value="Genomic_DNA"/>
</dbReference>
<evidence type="ECO:0000313" key="4">
    <source>
        <dbReference type="Proteomes" id="UP000318571"/>
    </source>
</evidence>
<organism evidence="3 4">
    <name type="scientific">Tigriopus californicus</name>
    <name type="common">Marine copepod</name>
    <dbReference type="NCBI Taxonomy" id="6832"/>
    <lineage>
        <taxon>Eukaryota</taxon>
        <taxon>Metazoa</taxon>
        <taxon>Ecdysozoa</taxon>
        <taxon>Arthropoda</taxon>
        <taxon>Crustacea</taxon>
        <taxon>Multicrustacea</taxon>
        <taxon>Hexanauplia</taxon>
        <taxon>Copepoda</taxon>
        <taxon>Harpacticoida</taxon>
        <taxon>Harpacticidae</taxon>
        <taxon>Tigriopus</taxon>
    </lineage>
</organism>
<protein>
    <recommendedName>
        <fullName evidence="2">Saposin B-type domain-containing protein</fullName>
    </recommendedName>
</protein>
<keyword evidence="4" id="KW-1185">Reference proteome</keyword>
<comment type="caution">
    <text evidence="3">The sequence shown here is derived from an EMBL/GenBank/DDBJ whole genome shotgun (WGS) entry which is preliminary data.</text>
</comment>
<evidence type="ECO:0000313" key="3">
    <source>
        <dbReference type="EMBL" id="TRY80890.1"/>
    </source>
</evidence>
<evidence type="ECO:0000259" key="2">
    <source>
        <dbReference type="PROSITE" id="PS50015"/>
    </source>
</evidence>
<feature type="domain" description="Saposin B-type" evidence="2">
    <location>
        <begin position="396"/>
        <end position="490"/>
    </location>
</feature>
<feature type="domain" description="Saposin B-type" evidence="2">
    <location>
        <begin position="804"/>
        <end position="897"/>
    </location>
</feature>
<reference evidence="3 4" key="1">
    <citation type="journal article" date="2018" name="Nat. Ecol. Evol.">
        <title>Genomic signatures of mitonuclear coevolution across populations of Tigriopus californicus.</title>
        <authorList>
            <person name="Barreto F.S."/>
            <person name="Watson E.T."/>
            <person name="Lima T.G."/>
            <person name="Willett C.S."/>
            <person name="Edmands S."/>
            <person name="Li W."/>
            <person name="Burton R.S."/>
        </authorList>
    </citation>
    <scope>NUCLEOTIDE SEQUENCE [LARGE SCALE GENOMIC DNA]</scope>
    <source>
        <strain evidence="3 4">San Diego</strain>
    </source>
</reference>
<proteinExistence type="predicted"/>
<dbReference type="AlphaFoldDB" id="A0A553PT84"/>
<keyword evidence="1" id="KW-1015">Disulfide bond</keyword>
<accession>A0A553PT84</accession>
<evidence type="ECO:0000256" key="1">
    <source>
        <dbReference type="ARBA" id="ARBA00023157"/>
    </source>
</evidence>
<gene>
    <name evidence="3" type="ORF">TCAL_04704</name>
</gene>
<dbReference type="Proteomes" id="UP000318571">
    <property type="component" value="Chromosome 12"/>
</dbReference>
<dbReference type="PROSITE" id="PS50015">
    <property type="entry name" value="SAP_B"/>
    <property type="match status" value="2"/>
</dbReference>